<evidence type="ECO:0008006" key="3">
    <source>
        <dbReference type="Google" id="ProtNLM"/>
    </source>
</evidence>
<dbReference type="Proteomes" id="UP001187682">
    <property type="component" value="Unassembled WGS sequence"/>
</dbReference>
<dbReference type="PANTHER" id="PTHR33337:SF40">
    <property type="entry name" value="CENP-V_GFA DOMAIN-CONTAINING PROTEIN-RELATED"/>
    <property type="match status" value="1"/>
</dbReference>
<evidence type="ECO:0000313" key="2">
    <source>
        <dbReference type="Proteomes" id="UP001187682"/>
    </source>
</evidence>
<dbReference type="AlphaFoldDB" id="A0AAE8MX28"/>
<protein>
    <recommendedName>
        <fullName evidence="3">CENP-V/GFA domain-containing protein</fullName>
    </recommendedName>
</protein>
<comment type="caution">
    <text evidence="1">The sequence shown here is derived from an EMBL/GenBank/DDBJ whole genome shotgun (WGS) entry which is preliminary data.</text>
</comment>
<sequence>MAFDRGTAGLAFYQSSTRTSRHDLPCKVSCQFCHTPILDEGRNMALVFPTLIEFRSREERSLFKPQCHIFYAHRVVDIPDGATKWAGMDGKSEVL</sequence>
<dbReference type="SUPFAM" id="SSF51316">
    <property type="entry name" value="Mss4-like"/>
    <property type="match status" value="1"/>
</dbReference>
<dbReference type="EMBL" id="ONZQ02000005">
    <property type="protein sequence ID" value="SPO01970.1"/>
    <property type="molecule type" value="Genomic_DNA"/>
</dbReference>
<keyword evidence="2" id="KW-1185">Reference proteome</keyword>
<gene>
    <name evidence="1" type="ORF">DNG_04643</name>
</gene>
<reference evidence="1" key="1">
    <citation type="submission" date="2018-03" db="EMBL/GenBank/DDBJ databases">
        <authorList>
            <person name="Guldener U."/>
        </authorList>
    </citation>
    <scope>NUCLEOTIDE SEQUENCE</scope>
</reference>
<organism evidence="1 2">
    <name type="scientific">Cephalotrichum gorgonifer</name>
    <dbReference type="NCBI Taxonomy" id="2041049"/>
    <lineage>
        <taxon>Eukaryota</taxon>
        <taxon>Fungi</taxon>
        <taxon>Dikarya</taxon>
        <taxon>Ascomycota</taxon>
        <taxon>Pezizomycotina</taxon>
        <taxon>Sordariomycetes</taxon>
        <taxon>Hypocreomycetidae</taxon>
        <taxon>Microascales</taxon>
        <taxon>Microascaceae</taxon>
        <taxon>Cephalotrichum</taxon>
    </lineage>
</organism>
<name>A0AAE8MX28_9PEZI</name>
<proteinExistence type="predicted"/>
<evidence type="ECO:0000313" key="1">
    <source>
        <dbReference type="EMBL" id="SPO01970.1"/>
    </source>
</evidence>
<dbReference type="PANTHER" id="PTHR33337">
    <property type="entry name" value="GFA DOMAIN-CONTAINING PROTEIN"/>
    <property type="match status" value="1"/>
</dbReference>
<accession>A0AAE8MX28</accession>
<dbReference type="InterPro" id="IPR011057">
    <property type="entry name" value="Mss4-like_sf"/>
</dbReference>